<organism evidence="3 4">
    <name type="scientific">Funneliformis caledonium</name>
    <dbReference type="NCBI Taxonomy" id="1117310"/>
    <lineage>
        <taxon>Eukaryota</taxon>
        <taxon>Fungi</taxon>
        <taxon>Fungi incertae sedis</taxon>
        <taxon>Mucoromycota</taxon>
        <taxon>Glomeromycotina</taxon>
        <taxon>Glomeromycetes</taxon>
        <taxon>Glomerales</taxon>
        <taxon>Glomeraceae</taxon>
        <taxon>Funneliformis</taxon>
    </lineage>
</organism>
<dbReference type="SUPFAM" id="SSF54791">
    <property type="entry name" value="Eukaryotic type KH-domain (KH-domain type I)"/>
    <property type="match status" value="1"/>
</dbReference>
<evidence type="ECO:0000313" key="3">
    <source>
        <dbReference type="EMBL" id="CAG8659214.1"/>
    </source>
</evidence>
<dbReference type="EMBL" id="CAJVPQ010004850">
    <property type="protein sequence ID" value="CAG8659214.1"/>
    <property type="molecule type" value="Genomic_DNA"/>
</dbReference>
<feature type="domain" description="K Homology" evidence="2">
    <location>
        <begin position="2"/>
        <end position="67"/>
    </location>
</feature>
<protein>
    <submittedName>
        <fullName evidence="3">8129_t:CDS:1</fullName>
    </submittedName>
</protein>
<dbReference type="GO" id="GO:0003723">
    <property type="term" value="F:RNA binding"/>
    <property type="evidence" value="ECO:0007669"/>
    <property type="project" value="UniProtKB-UniRule"/>
</dbReference>
<dbReference type="AlphaFoldDB" id="A0A9N9H605"/>
<evidence type="ECO:0000313" key="4">
    <source>
        <dbReference type="Proteomes" id="UP000789570"/>
    </source>
</evidence>
<dbReference type="InterPro" id="IPR004088">
    <property type="entry name" value="KH_dom_type_1"/>
</dbReference>
<keyword evidence="1" id="KW-0694">RNA-binding</keyword>
<proteinExistence type="predicted"/>
<dbReference type="InterPro" id="IPR036612">
    <property type="entry name" value="KH_dom_type_1_sf"/>
</dbReference>
<evidence type="ECO:0000256" key="1">
    <source>
        <dbReference type="PROSITE-ProRule" id="PRU00117"/>
    </source>
</evidence>
<dbReference type="Proteomes" id="UP000789570">
    <property type="component" value="Unassembled WGS sequence"/>
</dbReference>
<gene>
    <name evidence="3" type="ORF">FCALED_LOCUS11462</name>
</gene>
<feature type="non-terminal residue" evidence="3">
    <location>
        <position position="1"/>
    </location>
</feature>
<dbReference type="Gene3D" id="3.30.1370.10">
    <property type="entry name" value="K Homology domain, type 1"/>
    <property type="match status" value="1"/>
</dbReference>
<dbReference type="SMART" id="SM00322">
    <property type="entry name" value="KH"/>
    <property type="match status" value="1"/>
</dbReference>
<sequence length="543" mass="62992">MDKKTLPIPADKVKFIRGIKNSNIRHIENKSGANIRITTYKQQATAVITGDAKQRTIAANLIRNQLDTAFVLPTIGFNILELNDVTDVNKAKFQFVKFEGDDVNAHSRNRIQYFVKSIKETEDDSDKQETSEIDDLIDSFDQNLDISSDSGFTVSKKLDDCYSKIFSQLSKADPTDFESKEIRLNLFFGRQLYSDIRKDIFNAKEWTKFRHGSHGRGIRTSFQHHAPQILEKIDLLQDKFGFEENKQKKITPEDKGSITIYFKQDSTGRKFKLHWNPEENLWKITKFVRDTNRLAILDIISGTEAPDCRFLLKTSYDIPIAYKVKRIIDEIQSKGPLELKDGMWFRTKDFDGKLERVELRQTVSKRRFFNQDFQISIVSIKQESNGEISTQQTINLKNRSWRPVENIDNNLRLHYDEEEIGKEEILKLATRLEQIKKQRRDLHYTLQRKSCLENFTTGSDEASEITSLEVRIKEKKKTLASLNSKNQVKDKAVENTETGQVILTSLFSEGNKTSSHETCLNEMINKRDLLVSEFLKSHQELLK</sequence>
<keyword evidence="4" id="KW-1185">Reference proteome</keyword>
<dbReference type="CDD" id="cd00105">
    <property type="entry name" value="KH-I"/>
    <property type="match status" value="1"/>
</dbReference>
<accession>A0A9N9H605</accession>
<comment type="caution">
    <text evidence="3">The sequence shown here is derived from an EMBL/GenBank/DDBJ whole genome shotgun (WGS) entry which is preliminary data.</text>
</comment>
<name>A0A9N9H605_9GLOM</name>
<dbReference type="PROSITE" id="PS50084">
    <property type="entry name" value="KH_TYPE_1"/>
    <property type="match status" value="1"/>
</dbReference>
<reference evidence="3" key="1">
    <citation type="submission" date="2021-06" db="EMBL/GenBank/DDBJ databases">
        <authorList>
            <person name="Kallberg Y."/>
            <person name="Tangrot J."/>
            <person name="Rosling A."/>
        </authorList>
    </citation>
    <scope>NUCLEOTIDE SEQUENCE</scope>
    <source>
        <strain evidence="3">UK204</strain>
    </source>
</reference>
<dbReference type="InterPro" id="IPR004087">
    <property type="entry name" value="KH_dom"/>
</dbReference>
<dbReference type="OrthoDB" id="2351826at2759"/>
<dbReference type="Pfam" id="PF00013">
    <property type="entry name" value="KH_1"/>
    <property type="match status" value="1"/>
</dbReference>
<evidence type="ECO:0000259" key="2">
    <source>
        <dbReference type="SMART" id="SM00322"/>
    </source>
</evidence>